<dbReference type="EMBL" id="RJMB01000004">
    <property type="protein sequence ID" value="RNL86016.1"/>
    <property type="molecule type" value="Genomic_DNA"/>
</dbReference>
<comment type="caution">
    <text evidence="2">The sequence shown here is derived from an EMBL/GenBank/DDBJ whole genome shotgun (WGS) entry which is preliminary data.</text>
</comment>
<dbReference type="Proteomes" id="UP000269198">
    <property type="component" value="Unassembled WGS sequence"/>
</dbReference>
<feature type="transmembrane region" description="Helical" evidence="1">
    <location>
        <begin position="77"/>
        <end position="97"/>
    </location>
</feature>
<keyword evidence="3" id="KW-1185">Reference proteome</keyword>
<gene>
    <name evidence="2" type="ORF">EFW17_05600</name>
</gene>
<dbReference type="OrthoDB" id="3540634at2"/>
<proteinExistence type="predicted"/>
<accession>A0A3N0EDV3</accession>
<dbReference type="AlphaFoldDB" id="A0A3N0EDV3"/>
<keyword evidence="1" id="KW-0472">Membrane</keyword>
<evidence type="ECO:0000313" key="2">
    <source>
        <dbReference type="EMBL" id="RNL86016.1"/>
    </source>
</evidence>
<evidence type="ECO:0000256" key="1">
    <source>
        <dbReference type="SAM" id="Phobius"/>
    </source>
</evidence>
<sequence>MTDAMLVSSGIVLLTVVAIAWGGRFLQRVVTARVETNELQRSYFRAGHAHAGVLVILGLLVRVLLTFGDVPEWSEALSSGVLYAAILMPAGFFLSVIGRDPQEPNRLAWLIPIGGLSLVVGVAAAGTGLIIAGTS</sequence>
<reference evidence="2 3" key="1">
    <citation type="submission" date="2018-11" db="EMBL/GenBank/DDBJ databases">
        <title>The genome draft of YIM 96095.</title>
        <authorList>
            <person name="Tang S.-K."/>
            <person name="Chunyu W.-X."/>
            <person name="Feng Y.-Z."/>
        </authorList>
    </citation>
    <scope>NUCLEOTIDE SEQUENCE [LARGE SCALE GENOMIC DNA]</scope>
    <source>
        <strain evidence="2 3">YIM 96095</strain>
    </source>
</reference>
<dbReference type="RefSeq" id="WP_123200210.1">
    <property type="nucleotide sequence ID" value="NZ_RJMB01000004.1"/>
</dbReference>
<feature type="transmembrane region" description="Helical" evidence="1">
    <location>
        <begin position="47"/>
        <end position="65"/>
    </location>
</feature>
<keyword evidence="1" id="KW-0812">Transmembrane</keyword>
<feature type="transmembrane region" description="Helical" evidence="1">
    <location>
        <begin position="6"/>
        <end position="26"/>
    </location>
</feature>
<keyword evidence="1" id="KW-1133">Transmembrane helix</keyword>
<evidence type="ECO:0000313" key="3">
    <source>
        <dbReference type="Proteomes" id="UP000269198"/>
    </source>
</evidence>
<organism evidence="2 3">
    <name type="scientific">Halostreptopolyspora alba</name>
    <dbReference type="NCBI Taxonomy" id="2487137"/>
    <lineage>
        <taxon>Bacteria</taxon>
        <taxon>Bacillati</taxon>
        <taxon>Actinomycetota</taxon>
        <taxon>Actinomycetes</taxon>
        <taxon>Streptosporangiales</taxon>
        <taxon>Nocardiopsidaceae</taxon>
        <taxon>Halostreptopolyspora</taxon>
    </lineage>
</organism>
<feature type="transmembrane region" description="Helical" evidence="1">
    <location>
        <begin position="109"/>
        <end position="132"/>
    </location>
</feature>
<protein>
    <submittedName>
        <fullName evidence="2">Uncharacterized protein</fullName>
    </submittedName>
</protein>
<name>A0A3N0EDV3_9ACTN</name>